<evidence type="ECO:0000256" key="1">
    <source>
        <dbReference type="SAM" id="SignalP"/>
    </source>
</evidence>
<comment type="caution">
    <text evidence="2">The sequence shown here is derived from an EMBL/GenBank/DDBJ whole genome shotgun (WGS) entry which is preliminary data.</text>
</comment>
<gene>
    <name evidence="2" type="ORF">L596_005592</name>
</gene>
<reference evidence="2 3" key="2">
    <citation type="journal article" date="2019" name="G3 (Bethesda)">
        <title>Hybrid Assembly of the Genome of the Entomopathogenic Nematode Steinernema carpocapsae Identifies the X-Chromosome.</title>
        <authorList>
            <person name="Serra L."/>
            <person name="Macchietto M."/>
            <person name="Macias-Munoz A."/>
            <person name="McGill C.J."/>
            <person name="Rodriguez I.M."/>
            <person name="Rodriguez B."/>
            <person name="Murad R."/>
            <person name="Mortazavi A."/>
        </authorList>
    </citation>
    <scope>NUCLEOTIDE SEQUENCE [LARGE SCALE GENOMIC DNA]</scope>
    <source>
        <strain evidence="2 3">ALL</strain>
    </source>
</reference>
<reference evidence="2 3" key="1">
    <citation type="journal article" date="2015" name="Genome Biol.">
        <title>Comparative genomics of Steinernema reveals deeply conserved gene regulatory networks.</title>
        <authorList>
            <person name="Dillman A.R."/>
            <person name="Macchietto M."/>
            <person name="Porter C.F."/>
            <person name="Rogers A."/>
            <person name="Williams B."/>
            <person name="Antoshechkin I."/>
            <person name="Lee M.M."/>
            <person name="Goodwin Z."/>
            <person name="Lu X."/>
            <person name="Lewis E.E."/>
            <person name="Goodrich-Blair H."/>
            <person name="Stock S.P."/>
            <person name="Adams B.J."/>
            <person name="Sternberg P.W."/>
            <person name="Mortazavi A."/>
        </authorList>
    </citation>
    <scope>NUCLEOTIDE SEQUENCE [LARGE SCALE GENOMIC DNA]</scope>
    <source>
        <strain evidence="2 3">ALL</strain>
    </source>
</reference>
<proteinExistence type="predicted"/>
<dbReference type="AlphaFoldDB" id="A0A4U8V0Q5"/>
<protein>
    <recommendedName>
        <fullName evidence="4">MD-2-related lipid-recognition domain-containing protein</fullName>
    </recommendedName>
</protein>
<evidence type="ECO:0000313" key="3">
    <source>
        <dbReference type="Proteomes" id="UP000298663"/>
    </source>
</evidence>
<dbReference type="EMBL" id="AZBU02000001">
    <property type="protein sequence ID" value="TMS38984.1"/>
    <property type="molecule type" value="Genomic_DNA"/>
</dbReference>
<name>A0A4U8V0Q5_STECR</name>
<feature type="chain" id="PRO_5020539593" description="MD-2-related lipid-recognition domain-containing protein" evidence="1">
    <location>
        <begin position="23"/>
        <end position="194"/>
    </location>
</feature>
<dbReference type="PANTHER" id="PTHR35573">
    <property type="entry name" value="PROTEIN CBG22129"/>
    <property type="match status" value="1"/>
</dbReference>
<evidence type="ECO:0008006" key="4">
    <source>
        <dbReference type="Google" id="ProtNLM"/>
    </source>
</evidence>
<feature type="signal peptide" evidence="1">
    <location>
        <begin position="1"/>
        <end position="22"/>
    </location>
</feature>
<accession>A0A4U8V0Q5</accession>
<dbReference type="Proteomes" id="UP000298663">
    <property type="component" value="Unassembled WGS sequence"/>
</dbReference>
<sequence length="194" mass="21368">MIFRVVTAAAVLLFAFVCCTEAKSVPVHFNSCGYPNKTNIAPNTYTCDPAAAIQIKKTSILDQKSMKPIYPIDPAHPIIIQLTAVNHGVAYTDNKANVKLYSYSSDWMTGECKWSEIHTFGLLNNIDGCKMAHNCPLKPGNLVLKLPLDLSKYATIIDLLASGTAYELRIEMHDYNQGSSHEVISCVVAQVKFV</sequence>
<dbReference type="PANTHER" id="PTHR35573:SF3">
    <property type="entry name" value="ML DOMAIN-CONTAINING PROTEIN"/>
    <property type="match status" value="1"/>
</dbReference>
<evidence type="ECO:0000313" key="2">
    <source>
        <dbReference type="EMBL" id="TMS38984.1"/>
    </source>
</evidence>
<keyword evidence="3" id="KW-1185">Reference proteome</keyword>
<organism evidence="2 3">
    <name type="scientific">Steinernema carpocapsae</name>
    <name type="common">Entomopathogenic nematode</name>
    <dbReference type="NCBI Taxonomy" id="34508"/>
    <lineage>
        <taxon>Eukaryota</taxon>
        <taxon>Metazoa</taxon>
        <taxon>Ecdysozoa</taxon>
        <taxon>Nematoda</taxon>
        <taxon>Chromadorea</taxon>
        <taxon>Rhabditida</taxon>
        <taxon>Tylenchina</taxon>
        <taxon>Panagrolaimomorpha</taxon>
        <taxon>Strongyloidoidea</taxon>
        <taxon>Steinernematidae</taxon>
        <taxon>Steinernema</taxon>
    </lineage>
</organism>
<dbReference type="OrthoDB" id="5914298at2759"/>
<keyword evidence="1" id="KW-0732">Signal</keyword>